<evidence type="ECO:0000256" key="3">
    <source>
        <dbReference type="SAM" id="MobiDB-lite"/>
    </source>
</evidence>
<dbReference type="InterPro" id="IPR043144">
    <property type="entry name" value="Mal/L-sulf/L-lact_DH-like_ah"/>
</dbReference>
<accession>A0ABT5YXI2</accession>
<proteinExistence type="inferred from homology"/>
<dbReference type="InterPro" id="IPR036111">
    <property type="entry name" value="Mal/L-sulfo/L-lacto_DH-like_sf"/>
</dbReference>
<dbReference type="SUPFAM" id="SSF89733">
    <property type="entry name" value="L-sulfolactate dehydrogenase-like"/>
    <property type="match status" value="1"/>
</dbReference>
<dbReference type="EMBL" id="JARHTQ010000006">
    <property type="protein sequence ID" value="MDF2256301.1"/>
    <property type="molecule type" value="Genomic_DNA"/>
</dbReference>
<dbReference type="PANTHER" id="PTHR11091">
    <property type="entry name" value="OXIDOREDUCTASE-RELATED"/>
    <property type="match status" value="1"/>
</dbReference>
<dbReference type="Gene3D" id="3.30.1370.60">
    <property type="entry name" value="Hypothetical oxidoreductase yiak, domain 2"/>
    <property type="match status" value="1"/>
</dbReference>
<evidence type="ECO:0000313" key="4">
    <source>
        <dbReference type="EMBL" id="MDF2256301.1"/>
    </source>
</evidence>
<feature type="compositionally biased region" description="Basic and acidic residues" evidence="3">
    <location>
        <begin position="327"/>
        <end position="336"/>
    </location>
</feature>
<dbReference type="InterPro" id="IPR003767">
    <property type="entry name" value="Malate/L-lactate_DH-like"/>
</dbReference>
<reference evidence="4 5" key="1">
    <citation type="submission" date="2023-03" db="EMBL/GenBank/DDBJ databases">
        <title>Draft genome sequence of type strain Streptomyces ferralitis JCM 14344.</title>
        <authorList>
            <person name="Klaysubun C."/>
            <person name="Duangmal K."/>
        </authorList>
    </citation>
    <scope>NUCLEOTIDE SEQUENCE [LARGE SCALE GENOMIC DNA]</scope>
    <source>
        <strain evidence="4 5">JCM 14344</strain>
    </source>
</reference>
<evidence type="ECO:0000313" key="5">
    <source>
        <dbReference type="Proteomes" id="UP001220022"/>
    </source>
</evidence>
<dbReference type="RefSeq" id="WP_275812183.1">
    <property type="nucleotide sequence ID" value="NZ_BAAANM010000004.1"/>
</dbReference>
<name>A0ABT5YXI2_9ACTN</name>
<gene>
    <name evidence="4" type="ORF">P2L57_11310</name>
</gene>
<comment type="caution">
    <text evidence="4">The sequence shown here is derived from an EMBL/GenBank/DDBJ whole genome shotgun (WGS) entry which is preliminary data.</text>
</comment>
<sequence>MTSGTQAPPVQHRAQPGELPVIAEESARRLARVALAEAGVDDAEARQVADALVDTSLRGIDTHGLRLLPQYLDELATGVANAAARVTIARDRGAGLLLDADGSLGVLAGLAAARLAAERAGRFGVAAVSVRDSNHFGAASVYTRQLARQGLVGIALTSAASRVAPFNGVEPLFGTNPISVAAGGGDQEFALDMATSQVCFGEIKQRRAEGRRLDRGWTTDADGLPTEEPDQAYALSPLGGYKGQGLAMAVTLLGAVLTGSPPDWQLSQVGEGTAGRGRQVGHLVMALDPGAFCGQERFGAGLADLLGTVRSATPAGDQAVLAPGDPQRAHERERRAHGVPLDARTADVLAELARRTGIDGPTAREART</sequence>
<dbReference type="Proteomes" id="UP001220022">
    <property type="component" value="Unassembled WGS sequence"/>
</dbReference>
<keyword evidence="5" id="KW-1185">Reference proteome</keyword>
<comment type="similarity">
    <text evidence="1">Belongs to the LDH2/MDH2 oxidoreductase family.</text>
</comment>
<protein>
    <submittedName>
        <fullName evidence="4">Ldh family oxidoreductase</fullName>
    </submittedName>
</protein>
<evidence type="ECO:0000256" key="1">
    <source>
        <dbReference type="ARBA" id="ARBA00006056"/>
    </source>
</evidence>
<keyword evidence="2" id="KW-0560">Oxidoreductase</keyword>
<dbReference type="Pfam" id="PF02615">
    <property type="entry name" value="Ldh_2"/>
    <property type="match status" value="1"/>
</dbReference>
<dbReference type="InterPro" id="IPR043143">
    <property type="entry name" value="Mal/L-sulf/L-lact_DH-like_NADP"/>
</dbReference>
<dbReference type="PANTHER" id="PTHR11091:SF0">
    <property type="entry name" value="MALATE DEHYDROGENASE"/>
    <property type="match status" value="1"/>
</dbReference>
<feature type="region of interest" description="Disordered" evidence="3">
    <location>
        <begin position="316"/>
        <end position="341"/>
    </location>
</feature>
<organism evidence="4 5">
    <name type="scientific">Streptantibioticus ferralitis</name>
    <dbReference type="NCBI Taxonomy" id="236510"/>
    <lineage>
        <taxon>Bacteria</taxon>
        <taxon>Bacillati</taxon>
        <taxon>Actinomycetota</taxon>
        <taxon>Actinomycetes</taxon>
        <taxon>Kitasatosporales</taxon>
        <taxon>Streptomycetaceae</taxon>
        <taxon>Streptantibioticus</taxon>
    </lineage>
</organism>
<dbReference type="Gene3D" id="1.10.1530.10">
    <property type="match status" value="1"/>
</dbReference>
<evidence type="ECO:0000256" key="2">
    <source>
        <dbReference type="ARBA" id="ARBA00023002"/>
    </source>
</evidence>